<proteinExistence type="predicted"/>
<evidence type="ECO:0000313" key="2">
    <source>
        <dbReference type="Proteomes" id="UP000831768"/>
    </source>
</evidence>
<dbReference type="GeneID" id="71928071"/>
<dbReference type="Pfam" id="PF20542">
    <property type="entry name" value="DUF6757"/>
    <property type="match status" value="1"/>
</dbReference>
<accession>A0A8U0A0P0</accession>
<protein>
    <submittedName>
        <fullName evidence="1">Uncharacterized protein</fullName>
    </submittedName>
</protein>
<dbReference type="KEGG" id="haad:MW046_08450"/>
<dbReference type="Proteomes" id="UP000831768">
    <property type="component" value="Chromosome"/>
</dbReference>
<keyword evidence="2" id="KW-1185">Reference proteome</keyword>
<dbReference type="RefSeq" id="WP_247992677.1">
    <property type="nucleotide sequence ID" value="NZ_CP096019.1"/>
</dbReference>
<dbReference type="EMBL" id="CP096019">
    <property type="protein sequence ID" value="UPM41998.1"/>
    <property type="molecule type" value="Genomic_DNA"/>
</dbReference>
<organism evidence="1 2">
    <name type="scientific">Halocatena salina</name>
    <dbReference type="NCBI Taxonomy" id="2934340"/>
    <lineage>
        <taxon>Archaea</taxon>
        <taxon>Methanobacteriati</taxon>
        <taxon>Methanobacteriota</taxon>
        <taxon>Stenosarchaea group</taxon>
        <taxon>Halobacteria</taxon>
        <taxon>Halobacteriales</taxon>
        <taxon>Natronomonadaceae</taxon>
        <taxon>Halocatena</taxon>
    </lineage>
</organism>
<evidence type="ECO:0000313" key="1">
    <source>
        <dbReference type="EMBL" id="UPM41998.1"/>
    </source>
</evidence>
<dbReference type="InterPro" id="IPR046645">
    <property type="entry name" value="DUF6757"/>
</dbReference>
<sequence>MQCHYCETEAAMSVEKDGVKVGLCQQHFRARFEELQSEGWLEELQEKLNTERVE</sequence>
<gene>
    <name evidence="1" type="ORF">MW046_08450</name>
</gene>
<reference evidence="1" key="1">
    <citation type="submission" date="2022-04" db="EMBL/GenBank/DDBJ databases">
        <title>Halocatena sp. nov., isolated from a salt lake.</title>
        <authorList>
            <person name="Cui H.-L."/>
        </authorList>
    </citation>
    <scope>NUCLEOTIDE SEQUENCE</scope>
    <source>
        <strain evidence="1">AD-1</strain>
    </source>
</reference>
<name>A0A8U0A0P0_9EURY</name>
<dbReference type="AlphaFoldDB" id="A0A8U0A0P0"/>